<dbReference type="PRINTS" id="PR00504">
    <property type="entry name" value="CHROMODOMAIN"/>
</dbReference>
<dbReference type="InterPro" id="IPR023779">
    <property type="entry name" value="Chromodomain_CS"/>
</dbReference>
<evidence type="ECO:0000256" key="3">
    <source>
        <dbReference type="ARBA" id="ARBA00023242"/>
    </source>
</evidence>
<dbReference type="Pfam" id="PF01393">
    <property type="entry name" value="Chromo_shadow"/>
    <property type="match status" value="1"/>
</dbReference>
<evidence type="ECO:0000313" key="7">
    <source>
        <dbReference type="Proteomes" id="UP000275408"/>
    </source>
</evidence>
<keyword evidence="3" id="KW-0539">Nucleus</keyword>
<feature type="domain" description="Chromo" evidence="5">
    <location>
        <begin position="25"/>
        <end position="83"/>
    </location>
</feature>
<dbReference type="PROSITE" id="PS50013">
    <property type="entry name" value="CHROMO_2"/>
    <property type="match status" value="2"/>
</dbReference>
<dbReference type="AlphaFoldDB" id="A0A3M6UKP4"/>
<dbReference type="PROSITE" id="PS00598">
    <property type="entry name" value="CHROMO_1"/>
    <property type="match status" value="1"/>
</dbReference>
<evidence type="ECO:0000313" key="6">
    <source>
        <dbReference type="EMBL" id="RMX54094.1"/>
    </source>
</evidence>
<proteinExistence type="predicted"/>
<keyword evidence="2" id="KW-0677">Repeat</keyword>
<dbReference type="OrthoDB" id="433924at2759"/>
<evidence type="ECO:0000256" key="1">
    <source>
        <dbReference type="ARBA" id="ARBA00004123"/>
    </source>
</evidence>
<dbReference type="Gene3D" id="2.40.50.40">
    <property type="match status" value="2"/>
</dbReference>
<dbReference type="OMA" id="KPRAFTR"/>
<dbReference type="SMART" id="SM00300">
    <property type="entry name" value="ChSh"/>
    <property type="match status" value="1"/>
</dbReference>
<dbReference type="InterPro" id="IPR017984">
    <property type="entry name" value="Chromo_dom_subgr"/>
</dbReference>
<name>A0A3M6UKP4_POCDA</name>
<dbReference type="InterPro" id="IPR051219">
    <property type="entry name" value="Heterochromatin_chromo-domain"/>
</dbReference>
<comment type="subcellular location">
    <subcellularLocation>
        <location evidence="1">Nucleus</location>
    </subcellularLocation>
</comment>
<dbReference type="PANTHER" id="PTHR22812">
    <property type="entry name" value="CHROMOBOX PROTEIN"/>
    <property type="match status" value="1"/>
</dbReference>
<keyword evidence="7" id="KW-1185">Reference proteome</keyword>
<evidence type="ECO:0000259" key="5">
    <source>
        <dbReference type="PROSITE" id="PS50013"/>
    </source>
</evidence>
<comment type="caution">
    <text evidence="6">The sequence shown here is derived from an EMBL/GenBank/DDBJ whole genome shotgun (WGS) entry which is preliminary data.</text>
</comment>
<dbReference type="Proteomes" id="UP000275408">
    <property type="component" value="Unassembled WGS sequence"/>
</dbReference>
<feature type="region of interest" description="Disordered" evidence="4">
    <location>
        <begin position="76"/>
        <end position="151"/>
    </location>
</feature>
<evidence type="ECO:0000256" key="2">
    <source>
        <dbReference type="ARBA" id="ARBA00022737"/>
    </source>
</evidence>
<evidence type="ECO:0000256" key="4">
    <source>
        <dbReference type="SAM" id="MobiDB-lite"/>
    </source>
</evidence>
<dbReference type="GO" id="GO:0005634">
    <property type="term" value="C:nucleus"/>
    <property type="evidence" value="ECO:0007669"/>
    <property type="project" value="UniProtKB-SubCell"/>
</dbReference>
<sequence>MGKKKTALEGKQPTIEQESVDEEIYEVEKVVGKRIHQGKVEYLLKWKGYSSNDNTWEPEDSLDCSELLQEYEKNKERHEARLEATVKKEKKEKRKEPSEIKAEGKNKRRKLAETVGGKKEKSYQQANESNDVTEEEPGKEDDVDPLAEGWEASDILGATDVEGKVHFLIKWKDTDRADLIPSTIANKRWPQIVIKFYEDRVTWTQTNDKEENGDS</sequence>
<dbReference type="InterPro" id="IPR008251">
    <property type="entry name" value="Chromo_shadow_dom"/>
</dbReference>
<reference evidence="6 7" key="1">
    <citation type="journal article" date="2018" name="Sci. Rep.">
        <title>Comparative analysis of the Pocillopora damicornis genome highlights role of immune system in coral evolution.</title>
        <authorList>
            <person name="Cunning R."/>
            <person name="Bay R.A."/>
            <person name="Gillette P."/>
            <person name="Baker A.C."/>
            <person name="Traylor-Knowles N."/>
        </authorList>
    </citation>
    <scope>NUCLEOTIDE SEQUENCE [LARGE SCALE GENOMIC DNA]</scope>
    <source>
        <strain evidence="6">RSMAS</strain>
        <tissue evidence="6">Whole animal</tissue>
    </source>
</reference>
<feature type="compositionally biased region" description="Acidic residues" evidence="4">
    <location>
        <begin position="131"/>
        <end position="145"/>
    </location>
</feature>
<dbReference type="CDD" id="cd00024">
    <property type="entry name" value="CD_CSD"/>
    <property type="match status" value="1"/>
</dbReference>
<feature type="compositionally biased region" description="Basic and acidic residues" evidence="4">
    <location>
        <begin position="76"/>
        <end position="105"/>
    </location>
</feature>
<dbReference type="SUPFAM" id="SSF54160">
    <property type="entry name" value="Chromo domain-like"/>
    <property type="match status" value="2"/>
</dbReference>
<dbReference type="GO" id="GO:0000792">
    <property type="term" value="C:heterochromatin"/>
    <property type="evidence" value="ECO:0007669"/>
    <property type="project" value="UniProtKB-ARBA"/>
</dbReference>
<dbReference type="EMBL" id="RCHS01001329">
    <property type="protein sequence ID" value="RMX54094.1"/>
    <property type="molecule type" value="Genomic_DNA"/>
</dbReference>
<feature type="domain" description="Chromo" evidence="5">
    <location>
        <begin position="150"/>
        <end position="208"/>
    </location>
</feature>
<dbReference type="SMART" id="SM00298">
    <property type="entry name" value="CHROMO"/>
    <property type="match status" value="2"/>
</dbReference>
<dbReference type="FunFam" id="2.40.50.40:FF:000031">
    <property type="entry name" value="Heterochromatin protein 1"/>
    <property type="match status" value="1"/>
</dbReference>
<gene>
    <name evidence="6" type="ORF">pdam_00014821</name>
</gene>
<dbReference type="Pfam" id="PF00385">
    <property type="entry name" value="Chromo"/>
    <property type="match status" value="1"/>
</dbReference>
<dbReference type="InterPro" id="IPR016197">
    <property type="entry name" value="Chromo-like_dom_sf"/>
</dbReference>
<dbReference type="InterPro" id="IPR000953">
    <property type="entry name" value="Chromo/chromo_shadow_dom"/>
</dbReference>
<dbReference type="CDD" id="cd00034">
    <property type="entry name" value="CSD"/>
    <property type="match status" value="1"/>
</dbReference>
<organism evidence="6 7">
    <name type="scientific">Pocillopora damicornis</name>
    <name type="common">Cauliflower coral</name>
    <name type="synonym">Millepora damicornis</name>
    <dbReference type="NCBI Taxonomy" id="46731"/>
    <lineage>
        <taxon>Eukaryota</taxon>
        <taxon>Metazoa</taxon>
        <taxon>Cnidaria</taxon>
        <taxon>Anthozoa</taxon>
        <taxon>Hexacorallia</taxon>
        <taxon>Scleractinia</taxon>
        <taxon>Astrocoeniina</taxon>
        <taxon>Pocilloporidae</taxon>
        <taxon>Pocillopora</taxon>
    </lineage>
</organism>
<dbReference type="InterPro" id="IPR023780">
    <property type="entry name" value="Chromo_domain"/>
</dbReference>
<dbReference type="STRING" id="46731.A0A3M6UKP4"/>
<accession>A0A3M6UKP4</accession>
<protein>
    <recommendedName>
        <fullName evidence="5">Chromo domain-containing protein</fullName>
    </recommendedName>
</protein>